<comment type="pathway">
    <text evidence="2">Secondary metabolite biosynthesis.</text>
</comment>
<dbReference type="InterPro" id="IPR002401">
    <property type="entry name" value="Cyt_P450_E_grp-I"/>
</dbReference>
<keyword evidence="7 9" id="KW-0408">Iron</keyword>
<keyword evidence="8" id="KW-0503">Monooxygenase</keyword>
<evidence type="ECO:0000256" key="6">
    <source>
        <dbReference type="ARBA" id="ARBA00023002"/>
    </source>
</evidence>
<dbReference type="InterPro" id="IPR001128">
    <property type="entry name" value="Cyt_P450"/>
</dbReference>
<evidence type="ECO:0000256" key="2">
    <source>
        <dbReference type="ARBA" id="ARBA00005179"/>
    </source>
</evidence>
<evidence type="ECO:0000256" key="9">
    <source>
        <dbReference type="PIRSR" id="PIRSR602401-1"/>
    </source>
</evidence>
<name>S7Q917_GLOTA</name>
<dbReference type="KEGG" id="gtr:GLOTRDRAFT_76198"/>
<dbReference type="AlphaFoldDB" id="S7Q917"/>
<evidence type="ECO:0000256" key="7">
    <source>
        <dbReference type="ARBA" id="ARBA00023004"/>
    </source>
</evidence>
<dbReference type="OMA" id="KVWHQRR"/>
<dbReference type="Proteomes" id="UP000030669">
    <property type="component" value="Unassembled WGS sequence"/>
</dbReference>
<keyword evidence="6" id="KW-0560">Oxidoreductase</keyword>
<proteinExistence type="inferred from homology"/>
<dbReference type="eggNOG" id="KOG0157">
    <property type="taxonomic scope" value="Eukaryota"/>
</dbReference>
<evidence type="ECO:0000256" key="8">
    <source>
        <dbReference type="ARBA" id="ARBA00023033"/>
    </source>
</evidence>
<dbReference type="HOGENOM" id="CLU_001570_5_11_1"/>
<reference evidence="10 11" key="1">
    <citation type="journal article" date="2012" name="Science">
        <title>The Paleozoic origin of enzymatic lignin decomposition reconstructed from 31 fungal genomes.</title>
        <authorList>
            <person name="Floudas D."/>
            <person name="Binder M."/>
            <person name="Riley R."/>
            <person name="Barry K."/>
            <person name="Blanchette R.A."/>
            <person name="Henrissat B."/>
            <person name="Martinez A.T."/>
            <person name="Otillar R."/>
            <person name="Spatafora J.W."/>
            <person name="Yadav J.S."/>
            <person name="Aerts A."/>
            <person name="Benoit I."/>
            <person name="Boyd A."/>
            <person name="Carlson A."/>
            <person name="Copeland A."/>
            <person name="Coutinho P.M."/>
            <person name="de Vries R.P."/>
            <person name="Ferreira P."/>
            <person name="Findley K."/>
            <person name="Foster B."/>
            <person name="Gaskell J."/>
            <person name="Glotzer D."/>
            <person name="Gorecki P."/>
            <person name="Heitman J."/>
            <person name="Hesse C."/>
            <person name="Hori C."/>
            <person name="Igarashi K."/>
            <person name="Jurgens J.A."/>
            <person name="Kallen N."/>
            <person name="Kersten P."/>
            <person name="Kohler A."/>
            <person name="Kuees U."/>
            <person name="Kumar T.K.A."/>
            <person name="Kuo A."/>
            <person name="LaButti K."/>
            <person name="Larrondo L.F."/>
            <person name="Lindquist E."/>
            <person name="Ling A."/>
            <person name="Lombard V."/>
            <person name="Lucas S."/>
            <person name="Lundell T."/>
            <person name="Martin R."/>
            <person name="McLaughlin D.J."/>
            <person name="Morgenstern I."/>
            <person name="Morin E."/>
            <person name="Murat C."/>
            <person name="Nagy L.G."/>
            <person name="Nolan M."/>
            <person name="Ohm R.A."/>
            <person name="Patyshakuliyeva A."/>
            <person name="Rokas A."/>
            <person name="Ruiz-Duenas F.J."/>
            <person name="Sabat G."/>
            <person name="Salamov A."/>
            <person name="Samejima M."/>
            <person name="Schmutz J."/>
            <person name="Slot J.C."/>
            <person name="St John F."/>
            <person name="Stenlid J."/>
            <person name="Sun H."/>
            <person name="Sun S."/>
            <person name="Syed K."/>
            <person name="Tsang A."/>
            <person name="Wiebenga A."/>
            <person name="Young D."/>
            <person name="Pisabarro A."/>
            <person name="Eastwood D.C."/>
            <person name="Martin F."/>
            <person name="Cullen D."/>
            <person name="Grigoriev I.V."/>
            <person name="Hibbett D.S."/>
        </authorList>
    </citation>
    <scope>NUCLEOTIDE SEQUENCE [LARGE SCALE GENOMIC DNA]</scope>
    <source>
        <strain evidence="10 11">ATCC 11539</strain>
    </source>
</reference>
<sequence length="542" mass="61029">MTITIVDVALATSLLLLLYGLLRKSFGPSPLDAIPGPPSKSWLMGNLPEMFDFDSWKFHEELAAKYGRVAKVNSFLGTKNLYISDPLALYHIIVKDQHIFEKHDDDFEIFSLIFGPGLLSVKGDRHRKQRKILNPVFSTSHLRNMVPTFYGIAKQLRGVIASKIKDGPLEVEMMLWLTHTALELVGQAGLGRSFDLLHEGAVSPYAEAIKCLGPVFFEYPILLFVGPSLMKIGTPKFRRFIVERTPHWLVQRIRHMIDTMQQTSEDVFYSSSSALRKGNAAFQEEAEGKDILSILLRANNKASSKERLADEEVIAQLTTLMFAAMDTTSTAVSRILHLLAQYPELQEKLRKELSEAQADSDLTYDELDRLPYLDAICRETSRYYCTVPTVGRAAAEDAVLPLSSPITDVNGKEMREIFVPKGTRITVAIMAANRSKEIWGEDAEEWKPQRWLAPLPESVSQAHLPGVYSNMMTFLGGSRACIGFKFAELEIKVILAVLLRAFRFSLSEKEIFWRMGMIVTPSVKGSTRFEPELYLKVEAVDD</sequence>
<dbReference type="PANTHER" id="PTHR24305">
    <property type="entry name" value="CYTOCHROME P450"/>
    <property type="match status" value="1"/>
</dbReference>
<comment type="similarity">
    <text evidence="3">Belongs to the cytochrome P450 family.</text>
</comment>
<dbReference type="GeneID" id="19308575"/>
<evidence type="ECO:0000256" key="4">
    <source>
        <dbReference type="ARBA" id="ARBA00022617"/>
    </source>
</evidence>
<keyword evidence="5 9" id="KW-0479">Metal-binding</keyword>
<dbReference type="GO" id="GO:0005506">
    <property type="term" value="F:iron ion binding"/>
    <property type="evidence" value="ECO:0007669"/>
    <property type="project" value="InterPro"/>
</dbReference>
<dbReference type="STRING" id="670483.S7Q917"/>
<dbReference type="InterPro" id="IPR036396">
    <property type="entry name" value="Cyt_P450_sf"/>
</dbReference>
<dbReference type="Gene3D" id="1.10.630.10">
    <property type="entry name" value="Cytochrome P450"/>
    <property type="match status" value="1"/>
</dbReference>
<dbReference type="CDD" id="cd11069">
    <property type="entry name" value="CYP_FUM15-like"/>
    <property type="match status" value="1"/>
</dbReference>
<keyword evidence="4 9" id="KW-0349">Heme</keyword>
<dbReference type="RefSeq" id="XP_007865985.1">
    <property type="nucleotide sequence ID" value="XM_007867794.1"/>
</dbReference>
<gene>
    <name evidence="10" type="ORF">GLOTRDRAFT_76198</name>
</gene>
<evidence type="ECO:0000256" key="1">
    <source>
        <dbReference type="ARBA" id="ARBA00001971"/>
    </source>
</evidence>
<keyword evidence="11" id="KW-1185">Reference proteome</keyword>
<feature type="binding site" description="axial binding residue" evidence="9">
    <location>
        <position position="481"/>
    </location>
    <ligand>
        <name>heme</name>
        <dbReference type="ChEBI" id="CHEBI:30413"/>
    </ligand>
    <ligandPart>
        <name>Fe</name>
        <dbReference type="ChEBI" id="CHEBI:18248"/>
    </ligandPart>
</feature>
<dbReference type="PRINTS" id="PR00385">
    <property type="entry name" value="P450"/>
</dbReference>
<dbReference type="PRINTS" id="PR00463">
    <property type="entry name" value="EP450I"/>
</dbReference>
<dbReference type="EMBL" id="KB469301">
    <property type="protein sequence ID" value="EPQ55977.1"/>
    <property type="molecule type" value="Genomic_DNA"/>
</dbReference>
<evidence type="ECO:0000313" key="10">
    <source>
        <dbReference type="EMBL" id="EPQ55977.1"/>
    </source>
</evidence>
<dbReference type="OrthoDB" id="1470350at2759"/>
<dbReference type="GO" id="GO:0020037">
    <property type="term" value="F:heme binding"/>
    <property type="evidence" value="ECO:0007669"/>
    <property type="project" value="InterPro"/>
</dbReference>
<protein>
    <submittedName>
        <fullName evidence="10">Cytochrome P450</fullName>
    </submittedName>
</protein>
<dbReference type="Pfam" id="PF00067">
    <property type="entry name" value="p450"/>
    <property type="match status" value="1"/>
</dbReference>
<evidence type="ECO:0000256" key="3">
    <source>
        <dbReference type="ARBA" id="ARBA00010617"/>
    </source>
</evidence>
<organism evidence="10 11">
    <name type="scientific">Gloeophyllum trabeum (strain ATCC 11539 / FP-39264 / Madison 617)</name>
    <name type="common">Brown rot fungus</name>
    <dbReference type="NCBI Taxonomy" id="670483"/>
    <lineage>
        <taxon>Eukaryota</taxon>
        <taxon>Fungi</taxon>
        <taxon>Dikarya</taxon>
        <taxon>Basidiomycota</taxon>
        <taxon>Agaricomycotina</taxon>
        <taxon>Agaricomycetes</taxon>
        <taxon>Gloeophyllales</taxon>
        <taxon>Gloeophyllaceae</taxon>
        <taxon>Gloeophyllum</taxon>
    </lineage>
</organism>
<comment type="cofactor">
    <cofactor evidence="1 9">
        <name>heme</name>
        <dbReference type="ChEBI" id="CHEBI:30413"/>
    </cofactor>
</comment>
<dbReference type="InterPro" id="IPR050121">
    <property type="entry name" value="Cytochrome_P450_monoxygenase"/>
</dbReference>
<dbReference type="PANTHER" id="PTHR24305:SF166">
    <property type="entry name" value="CYTOCHROME P450 12A4, MITOCHONDRIAL-RELATED"/>
    <property type="match status" value="1"/>
</dbReference>
<evidence type="ECO:0000313" key="11">
    <source>
        <dbReference type="Proteomes" id="UP000030669"/>
    </source>
</evidence>
<dbReference type="GO" id="GO:0016705">
    <property type="term" value="F:oxidoreductase activity, acting on paired donors, with incorporation or reduction of molecular oxygen"/>
    <property type="evidence" value="ECO:0007669"/>
    <property type="project" value="InterPro"/>
</dbReference>
<accession>S7Q917</accession>
<dbReference type="SUPFAM" id="SSF48264">
    <property type="entry name" value="Cytochrome P450"/>
    <property type="match status" value="1"/>
</dbReference>
<evidence type="ECO:0000256" key="5">
    <source>
        <dbReference type="ARBA" id="ARBA00022723"/>
    </source>
</evidence>
<dbReference type="GO" id="GO:0004497">
    <property type="term" value="F:monooxygenase activity"/>
    <property type="evidence" value="ECO:0007669"/>
    <property type="project" value="UniProtKB-KW"/>
</dbReference>